<protein>
    <recommendedName>
        <fullName evidence="3">GNAT family N-acetyltransferase</fullName>
    </recommendedName>
</protein>
<proteinExistence type="predicted"/>
<dbReference type="AlphaFoldDB" id="A0A256G712"/>
<gene>
    <name evidence="1" type="ORF">CEV34_4091</name>
</gene>
<comment type="caution">
    <text evidence="1">The sequence shown here is derived from an EMBL/GenBank/DDBJ whole genome shotgun (WGS) entry which is preliminary data.</text>
</comment>
<name>A0A256G712_9HYPH</name>
<evidence type="ECO:0008006" key="3">
    <source>
        <dbReference type="Google" id="ProtNLM"/>
    </source>
</evidence>
<keyword evidence="2" id="KW-1185">Reference proteome</keyword>
<reference evidence="1 2" key="1">
    <citation type="submission" date="2017-07" db="EMBL/GenBank/DDBJ databases">
        <title>Phylogenetic study on the rhizospheric bacterium Ochrobactrum sp. A44.</title>
        <authorList>
            <person name="Krzyzanowska D.M."/>
            <person name="Ossowicki A."/>
            <person name="Rajewska M."/>
            <person name="Maciag T."/>
            <person name="Kaczynski Z."/>
            <person name="Czerwicka M."/>
            <person name="Jafra S."/>
        </authorList>
    </citation>
    <scope>NUCLEOTIDE SEQUENCE [LARGE SCALE GENOMIC DNA]</scope>
    <source>
        <strain evidence="1 2">CCUG 30717</strain>
    </source>
</reference>
<accession>A0A256G712</accession>
<dbReference type="Proteomes" id="UP000216188">
    <property type="component" value="Unassembled WGS sequence"/>
</dbReference>
<evidence type="ECO:0000313" key="2">
    <source>
        <dbReference type="Proteomes" id="UP000216188"/>
    </source>
</evidence>
<sequence>MHKNITSAIVRPNEAETLVLIEKFYRARCHMDPLKWSEVCFADGDY</sequence>
<organism evidence="1 2">
    <name type="scientific">Brucella pseudogrignonensis</name>
    <dbReference type="NCBI Taxonomy" id="419475"/>
    <lineage>
        <taxon>Bacteria</taxon>
        <taxon>Pseudomonadati</taxon>
        <taxon>Pseudomonadota</taxon>
        <taxon>Alphaproteobacteria</taxon>
        <taxon>Hyphomicrobiales</taxon>
        <taxon>Brucellaceae</taxon>
        <taxon>Brucella/Ochrobactrum group</taxon>
        <taxon>Brucella</taxon>
    </lineage>
</organism>
<evidence type="ECO:0000313" key="1">
    <source>
        <dbReference type="EMBL" id="OYR22893.1"/>
    </source>
</evidence>
<dbReference type="EMBL" id="NNRM01000042">
    <property type="protein sequence ID" value="OYR22893.1"/>
    <property type="molecule type" value="Genomic_DNA"/>
</dbReference>